<evidence type="ECO:0000313" key="5">
    <source>
        <dbReference type="Proteomes" id="UP001642482"/>
    </source>
</evidence>
<proteinExistence type="predicted"/>
<sequence length="362" mass="40489">MRMAQLQGLHRDGDALSLSVFESEMRRRLCRLAEVMGAESTVPRSCDTRLPSNIGDTDLEPGVTTLPDSKGTSDMVFCPLKYETVRFLQERDPRTSTVPEPDSATDDRAHPPKMRSVGALERLLEERFLRFCDPLVPLHVFTTTIARSSVCKFRHMEQRGQASTCAREIDTRETNRRILQMAARNVAYDNLLHTTPSLAGFLWYAHFHFPWGAPIFILRILGTARTPASWDDDMHAAWAHILELHRHHPEFAVRDADRVEHLLVVNLTLEAWRTREEVLARTEPVPGVILALQGSKEASSGVKETVDTVADTTTDVTHAPACPAMAMQAMPMDGFAGNFALISVNTVNSALAGIDWEDWGSY</sequence>
<evidence type="ECO:0000256" key="2">
    <source>
        <dbReference type="ARBA" id="ARBA00023242"/>
    </source>
</evidence>
<dbReference type="InterPro" id="IPR050613">
    <property type="entry name" value="Sec_Metabolite_Reg"/>
</dbReference>
<gene>
    <name evidence="4" type="ORF">SEUCBS140593_003126</name>
</gene>
<dbReference type="PANTHER" id="PTHR31001:SF85">
    <property type="entry name" value="ZN(II)2CYS6 TRANSCRIPTION FACTOR (EUROFUNG)"/>
    <property type="match status" value="1"/>
</dbReference>
<accession>A0ABP0BD64</accession>
<comment type="caution">
    <text evidence="4">The sequence shown here is derived from an EMBL/GenBank/DDBJ whole genome shotgun (WGS) entry which is preliminary data.</text>
</comment>
<protein>
    <submittedName>
        <fullName evidence="4">Uncharacterized protein</fullName>
    </submittedName>
</protein>
<feature type="region of interest" description="Disordered" evidence="3">
    <location>
        <begin position="90"/>
        <end position="112"/>
    </location>
</feature>
<dbReference type="PANTHER" id="PTHR31001">
    <property type="entry name" value="UNCHARACTERIZED TRANSCRIPTIONAL REGULATORY PROTEIN"/>
    <property type="match status" value="1"/>
</dbReference>
<dbReference type="CDD" id="cd12148">
    <property type="entry name" value="fungal_TF_MHR"/>
    <property type="match status" value="1"/>
</dbReference>
<comment type="subcellular location">
    <subcellularLocation>
        <location evidence="1">Nucleus</location>
    </subcellularLocation>
</comment>
<evidence type="ECO:0000256" key="1">
    <source>
        <dbReference type="ARBA" id="ARBA00004123"/>
    </source>
</evidence>
<evidence type="ECO:0000256" key="3">
    <source>
        <dbReference type="SAM" id="MobiDB-lite"/>
    </source>
</evidence>
<feature type="region of interest" description="Disordered" evidence="3">
    <location>
        <begin position="43"/>
        <end position="70"/>
    </location>
</feature>
<keyword evidence="2" id="KW-0539">Nucleus</keyword>
<organism evidence="4 5">
    <name type="scientific">Sporothrix eucalyptigena</name>
    <dbReference type="NCBI Taxonomy" id="1812306"/>
    <lineage>
        <taxon>Eukaryota</taxon>
        <taxon>Fungi</taxon>
        <taxon>Dikarya</taxon>
        <taxon>Ascomycota</taxon>
        <taxon>Pezizomycotina</taxon>
        <taxon>Sordariomycetes</taxon>
        <taxon>Sordariomycetidae</taxon>
        <taxon>Ophiostomatales</taxon>
        <taxon>Ophiostomataceae</taxon>
        <taxon>Sporothrix</taxon>
    </lineage>
</organism>
<reference evidence="4 5" key="1">
    <citation type="submission" date="2024-01" db="EMBL/GenBank/DDBJ databases">
        <authorList>
            <person name="Allen C."/>
            <person name="Tagirdzhanova G."/>
        </authorList>
    </citation>
    <scope>NUCLEOTIDE SEQUENCE [LARGE SCALE GENOMIC DNA]</scope>
</reference>
<keyword evidence="5" id="KW-1185">Reference proteome</keyword>
<name>A0ABP0BD64_9PEZI</name>
<evidence type="ECO:0000313" key="4">
    <source>
        <dbReference type="EMBL" id="CAK7217199.1"/>
    </source>
</evidence>
<dbReference type="Proteomes" id="UP001642482">
    <property type="component" value="Unassembled WGS sequence"/>
</dbReference>
<dbReference type="EMBL" id="CAWUHD010000023">
    <property type="protein sequence ID" value="CAK7217199.1"/>
    <property type="molecule type" value="Genomic_DNA"/>
</dbReference>